<keyword evidence="2" id="KW-1185">Reference proteome</keyword>
<dbReference type="AlphaFoldDB" id="A0A369B559"/>
<comment type="caution">
    <text evidence="1">The sequence shown here is derived from an EMBL/GenBank/DDBJ whole genome shotgun (WGS) entry which is preliminary data.</text>
</comment>
<accession>A0A369B559</accession>
<protein>
    <submittedName>
        <fullName evidence="1">Uncharacterized protein</fullName>
    </submittedName>
</protein>
<gene>
    <name evidence="1" type="ORF">DFR58_110141</name>
</gene>
<evidence type="ECO:0000313" key="2">
    <source>
        <dbReference type="Proteomes" id="UP000253034"/>
    </source>
</evidence>
<evidence type="ECO:0000313" key="1">
    <source>
        <dbReference type="EMBL" id="RCX16642.1"/>
    </source>
</evidence>
<proteinExistence type="predicted"/>
<organism evidence="1 2">
    <name type="scientific">Anaerobacterium chartisolvens</name>
    <dbReference type="NCBI Taxonomy" id="1297424"/>
    <lineage>
        <taxon>Bacteria</taxon>
        <taxon>Bacillati</taxon>
        <taxon>Bacillota</taxon>
        <taxon>Clostridia</taxon>
        <taxon>Eubacteriales</taxon>
        <taxon>Oscillospiraceae</taxon>
        <taxon>Anaerobacterium</taxon>
    </lineage>
</organism>
<sequence>MEDNPEDTGDSILSLLLLRAKSIFVASFYRRL</sequence>
<name>A0A369B559_9FIRM</name>
<reference evidence="1 2" key="1">
    <citation type="submission" date="2018-07" db="EMBL/GenBank/DDBJ databases">
        <title>Genomic Encyclopedia of Type Strains, Phase IV (KMG-IV): sequencing the most valuable type-strain genomes for metagenomic binning, comparative biology and taxonomic classification.</title>
        <authorList>
            <person name="Goeker M."/>
        </authorList>
    </citation>
    <scope>NUCLEOTIDE SEQUENCE [LARGE SCALE GENOMIC DNA]</scope>
    <source>
        <strain evidence="1 2">DSM 27016</strain>
    </source>
</reference>
<dbReference type="Proteomes" id="UP000253034">
    <property type="component" value="Unassembled WGS sequence"/>
</dbReference>
<dbReference type="EMBL" id="QPJT01000010">
    <property type="protein sequence ID" value="RCX16642.1"/>
    <property type="molecule type" value="Genomic_DNA"/>
</dbReference>